<feature type="repeat" description="ANK" evidence="3">
    <location>
        <begin position="849"/>
        <end position="877"/>
    </location>
</feature>
<name>A0A1Q9BZB2_SYMMI</name>
<keyword evidence="6" id="KW-1185">Reference proteome</keyword>
<dbReference type="PANTHER" id="PTHR24166">
    <property type="entry name" value="ROLLING PEBBLES, ISOFORM B"/>
    <property type="match status" value="1"/>
</dbReference>
<keyword evidence="1" id="KW-0677">Repeat</keyword>
<keyword evidence="4" id="KW-1133">Transmembrane helix</keyword>
<feature type="transmembrane region" description="Helical" evidence="4">
    <location>
        <begin position="109"/>
        <end position="131"/>
    </location>
</feature>
<evidence type="ECO:0000256" key="2">
    <source>
        <dbReference type="ARBA" id="ARBA00023043"/>
    </source>
</evidence>
<dbReference type="SMART" id="SM00248">
    <property type="entry name" value="ANK"/>
    <property type="match status" value="4"/>
</dbReference>
<dbReference type="Pfam" id="PF12796">
    <property type="entry name" value="Ank_2"/>
    <property type="match status" value="1"/>
</dbReference>
<evidence type="ECO:0000313" key="6">
    <source>
        <dbReference type="Proteomes" id="UP000186817"/>
    </source>
</evidence>
<keyword evidence="4" id="KW-0472">Membrane</keyword>
<evidence type="ECO:0000313" key="5">
    <source>
        <dbReference type="EMBL" id="OLP76005.1"/>
    </source>
</evidence>
<dbReference type="Gene3D" id="1.25.40.20">
    <property type="entry name" value="Ankyrin repeat-containing domain"/>
    <property type="match status" value="2"/>
</dbReference>
<feature type="transmembrane region" description="Helical" evidence="4">
    <location>
        <begin position="263"/>
        <end position="284"/>
    </location>
</feature>
<dbReference type="PANTHER" id="PTHR24166:SF48">
    <property type="entry name" value="PROTEIN VAPYRIN"/>
    <property type="match status" value="1"/>
</dbReference>
<organism evidence="5 6">
    <name type="scientific">Symbiodinium microadriaticum</name>
    <name type="common">Dinoflagellate</name>
    <name type="synonym">Zooxanthella microadriatica</name>
    <dbReference type="NCBI Taxonomy" id="2951"/>
    <lineage>
        <taxon>Eukaryota</taxon>
        <taxon>Sar</taxon>
        <taxon>Alveolata</taxon>
        <taxon>Dinophyceae</taxon>
        <taxon>Suessiales</taxon>
        <taxon>Symbiodiniaceae</taxon>
        <taxon>Symbiodinium</taxon>
    </lineage>
</organism>
<evidence type="ECO:0000256" key="3">
    <source>
        <dbReference type="PROSITE-ProRule" id="PRU00023"/>
    </source>
</evidence>
<reference evidence="5 6" key="1">
    <citation type="submission" date="2016-02" db="EMBL/GenBank/DDBJ databases">
        <title>Genome analysis of coral dinoflagellate symbionts highlights evolutionary adaptations to a symbiotic lifestyle.</title>
        <authorList>
            <person name="Aranda M."/>
            <person name="Li Y."/>
            <person name="Liew Y.J."/>
            <person name="Baumgarten S."/>
            <person name="Simakov O."/>
            <person name="Wilson M."/>
            <person name="Piel J."/>
            <person name="Ashoor H."/>
            <person name="Bougouffa S."/>
            <person name="Bajic V.B."/>
            <person name="Ryu T."/>
            <person name="Ravasi T."/>
            <person name="Bayer T."/>
            <person name="Micklem G."/>
            <person name="Kim H."/>
            <person name="Bhak J."/>
            <person name="Lajeunesse T.C."/>
            <person name="Voolstra C.R."/>
        </authorList>
    </citation>
    <scope>NUCLEOTIDE SEQUENCE [LARGE SCALE GENOMIC DNA]</scope>
    <source>
        <strain evidence="5 6">CCMP2467</strain>
    </source>
</reference>
<dbReference type="OrthoDB" id="1585644at2759"/>
<dbReference type="InterPro" id="IPR050889">
    <property type="entry name" value="Dendritic_Spine_Reg/Scaffold"/>
</dbReference>
<dbReference type="Proteomes" id="UP000186817">
    <property type="component" value="Unassembled WGS sequence"/>
</dbReference>
<comment type="caution">
    <text evidence="5">The sequence shown here is derived from an EMBL/GenBank/DDBJ whole genome shotgun (WGS) entry which is preliminary data.</text>
</comment>
<keyword evidence="2 3" id="KW-0040">ANK repeat</keyword>
<evidence type="ECO:0000256" key="1">
    <source>
        <dbReference type="ARBA" id="ARBA00022737"/>
    </source>
</evidence>
<feature type="repeat" description="ANK" evidence="3">
    <location>
        <begin position="816"/>
        <end position="848"/>
    </location>
</feature>
<proteinExistence type="predicted"/>
<evidence type="ECO:0000256" key="4">
    <source>
        <dbReference type="SAM" id="Phobius"/>
    </source>
</evidence>
<accession>A0A1Q9BZB2</accession>
<dbReference type="EMBL" id="LSRX01002173">
    <property type="protein sequence ID" value="OLP76005.1"/>
    <property type="molecule type" value="Genomic_DNA"/>
</dbReference>
<dbReference type="InterPro" id="IPR002110">
    <property type="entry name" value="Ankyrin_rpt"/>
</dbReference>
<dbReference type="PROSITE" id="PS50297">
    <property type="entry name" value="ANK_REP_REGION"/>
    <property type="match status" value="2"/>
</dbReference>
<dbReference type="InterPro" id="IPR036770">
    <property type="entry name" value="Ankyrin_rpt-contain_sf"/>
</dbReference>
<protein>
    <submittedName>
        <fullName evidence="5">Ankyrin repeat and SOCS box protein 3</fullName>
    </submittedName>
</protein>
<gene>
    <name evidence="5" type="primary">Asb3</name>
    <name evidence="5" type="ORF">AK812_SmicGene44117</name>
</gene>
<dbReference type="SUPFAM" id="SSF48403">
    <property type="entry name" value="Ankyrin repeat"/>
    <property type="match status" value="1"/>
</dbReference>
<feature type="transmembrane region" description="Helical" evidence="4">
    <location>
        <begin position="162"/>
        <end position="182"/>
    </location>
</feature>
<dbReference type="AlphaFoldDB" id="A0A1Q9BZB2"/>
<keyword evidence="4" id="KW-0812">Transmembrane</keyword>
<sequence length="1091" mass="119065">MITHALRVLKALAVDPIWTTDELVHRVIHRTETSLWGRLQSPDGWIVLANSAYSAQDVRVLDDEEDLPAPFCANTALLVPFTSLLRRQLILATGHASAQWFLLDRFSQMFAIANIMAISISLFVIHVVVLWQTEILNACALRYEQVLKSQNKLLPLRQRKEVLPLLAVASLVLLLALTSGILSSTTKQHKSAANATLPCTTLFATVALHLLDLYSSVSGLQAWRAPQLSATEFTRVSSEGLETTDTKAEVPALSRARRFRKQLVRLLTSLVAVGALNILMLIVLDGLQMRGELVDYSFNRGYTAIPPHSQALHNTLLLHKDVDAVSFAYETGPFTSQVKLRLEHPLLDIKEATVFDSEAADSTERKGGEYTVSMPAGPLYSRLVVEASSHLHHQPTKYVVHLLRIGEAVSLSIDGPMNPAHFAGAKIASVTFNETRRWQYQLNNPVWYVPDLDVTANSSFQLSYLPIIFAPLIGHHEREAGDFVGLSTFSRVCRCGREEPGFGNACAMEEVITLPGGEELCVFQHGAKQQLVVEESDGSMSSNAVRLVQWLVDVDLSGKFAGLRLADTDKRLGFVMSLKKTTAHSEDQASTTVRPQLASVFRASVSTELLLAQATQVVFAPTQDMTDAEALSAPLKIVSHTPPIHLSMESANGSRGFFLPEPNAADDRTDFAVCLVGDLAGVKGRVANNDSRFEVAVMEVSKGHSCDQKATVKRKEFKTVRKHDPSCDPYCPFYRPWADTYDISATLSASYCFDQAINVDDISAFRNISSWVGEPGRRHIFEACGTLQRALEVKRPSMASEMLSSLGANPDGGEDVAETPLQASAARGDIESMRLLLRHNASVNRSSSDGSTPLFAAAQNCHAKAVQLLLNEKADPNHLMLPFKGSRLGPQLPSRCHVTPLLSLFSKGTRSKDCGGDRLNVVVRALVEGGAKLSVAQKTCSHCPTQTVLIEALENDDVPAVRELLRLGATEDIANAAGCMNGYPTTPFASIFALFDSRPALFKELAGLLKDNHADVDASLWIPVKIFGLHTPLMEAAGRCRADLIAVLVALNADPAKLDDKSRTAEGHAESSNCENLQEIRKLLRNSSRGG</sequence>
<dbReference type="PROSITE" id="PS50088">
    <property type="entry name" value="ANK_REPEAT"/>
    <property type="match status" value="2"/>
</dbReference>